<proteinExistence type="predicted"/>
<dbReference type="AlphaFoldDB" id="A0AAE1CJ21"/>
<sequence>MRHYLVAFLRPAVGFQHNTTYCSISHMKQYDASKADCITRVYPVYGTPETNDRRHRQLLTTREYEVWPEKVSPRGFSW</sequence>
<keyword evidence="2" id="KW-1185">Reference proteome</keyword>
<reference evidence="1" key="1">
    <citation type="journal article" date="2023" name="G3 (Bethesda)">
        <title>A reference genome for the long-term kleptoplast-retaining sea slug Elysia crispata morphotype clarki.</title>
        <authorList>
            <person name="Eastman K.E."/>
            <person name="Pendleton A.L."/>
            <person name="Shaikh M.A."/>
            <person name="Suttiyut T."/>
            <person name="Ogas R."/>
            <person name="Tomko P."/>
            <person name="Gavelis G."/>
            <person name="Widhalm J.R."/>
            <person name="Wisecaver J.H."/>
        </authorList>
    </citation>
    <scope>NUCLEOTIDE SEQUENCE</scope>
    <source>
        <strain evidence="1">ECLA1</strain>
    </source>
</reference>
<accession>A0AAE1CJ21</accession>
<dbReference type="Proteomes" id="UP001283361">
    <property type="component" value="Unassembled WGS sequence"/>
</dbReference>
<gene>
    <name evidence="1" type="ORF">RRG08_016855</name>
</gene>
<comment type="caution">
    <text evidence="1">The sequence shown here is derived from an EMBL/GenBank/DDBJ whole genome shotgun (WGS) entry which is preliminary data.</text>
</comment>
<evidence type="ECO:0000313" key="1">
    <source>
        <dbReference type="EMBL" id="KAK3696805.1"/>
    </source>
</evidence>
<protein>
    <submittedName>
        <fullName evidence="1">Uncharacterized protein</fullName>
    </submittedName>
</protein>
<name>A0AAE1CJ21_9GAST</name>
<organism evidence="1 2">
    <name type="scientific">Elysia crispata</name>
    <name type="common">lettuce slug</name>
    <dbReference type="NCBI Taxonomy" id="231223"/>
    <lineage>
        <taxon>Eukaryota</taxon>
        <taxon>Metazoa</taxon>
        <taxon>Spiralia</taxon>
        <taxon>Lophotrochozoa</taxon>
        <taxon>Mollusca</taxon>
        <taxon>Gastropoda</taxon>
        <taxon>Heterobranchia</taxon>
        <taxon>Euthyneura</taxon>
        <taxon>Panpulmonata</taxon>
        <taxon>Sacoglossa</taxon>
        <taxon>Placobranchoidea</taxon>
        <taxon>Plakobranchidae</taxon>
        <taxon>Elysia</taxon>
    </lineage>
</organism>
<dbReference type="EMBL" id="JAWDGP010008031">
    <property type="protein sequence ID" value="KAK3696805.1"/>
    <property type="molecule type" value="Genomic_DNA"/>
</dbReference>
<evidence type="ECO:0000313" key="2">
    <source>
        <dbReference type="Proteomes" id="UP001283361"/>
    </source>
</evidence>